<evidence type="ECO:0000313" key="4">
    <source>
        <dbReference type="Proteomes" id="UP000016536"/>
    </source>
</evidence>
<dbReference type="PROSITE" id="PS50234">
    <property type="entry name" value="VWFA"/>
    <property type="match status" value="1"/>
</dbReference>
<dbReference type="RefSeq" id="WP_021610493.1">
    <property type="nucleotide sequence ID" value="NZ_KE952096.1"/>
</dbReference>
<dbReference type="Proteomes" id="UP000016536">
    <property type="component" value="Unassembled WGS sequence"/>
</dbReference>
<gene>
    <name evidence="3" type="ORF">HMPREF1979_01149</name>
</gene>
<accession>U1QRL2</accession>
<protein>
    <recommendedName>
        <fullName evidence="2">VWFA domain-containing protein</fullName>
    </recommendedName>
</protein>
<dbReference type="SUPFAM" id="SSF53300">
    <property type="entry name" value="vWA-like"/>
    <property type="match status" value="1"/>
</dbReference>
<name>U1QRL2_9ACTO</name>
<feature type="region of interest" description="Disordered" evidence="1">
    <location>
        <begin position="1"/>
        <end position="21"/>
    </location>
</feature>
<dbReference type="EMBL" id="AWSE01000053">
    <property type="protein sequence ID" value="ERH24646.1"/>
    <property type="molecule type" value="Genomic_DNA"/>
</dbReference>
<dbReference type="InterPro" id="IPR002035">
    <property type="entry name" value="VWF_A"/>
</dbReference>
<organism evidence="3 4">
    <name type="scientific">Actinomyces johnsonii F0542</name>
    <dbReference type="NCBI Taxonomy" id="1321818"/>
    <lineage>
        <taxon>Bacteria</taxon>
        <taxon>Bacillati</taxon>
        <taxon>Actinomycetota</taxon>
        <taxon>Actinomycetes</taxon>
        <taxon>Actinomycetales</taxon>
        <taxon>Actinomycetaceae</taxon>
        <taxon>Actinomyces</taxon>
    </lineage>
</organism>
<reference evidence="3 4" key="1">
    <citation type="submission" date="2013-08" db="EMBL/GenBank/DDBJ databases">
        <authorList>
            <person name="Weinstock G."/>
            <person name="Sodergren E."/>
            <person name="Wylie T."/>
            <person name="Fulton L."/>
            <person name="Fulton R."/>
            <person name="Fronick C."/>
            <person name="O'Laughlin M."/>
            <person name="Godfrey J."/>
            <person name="Miner T."/>
            <person name="Herter B."/>
            <person name="Appelbaum E."/>
            <person name="Cordes M."/>
            <person name="Lek S."/>
            <person name="Wollam A."/>
            <person name="Pepin K.H."/>
            <person name="Palsikar V.B."/>
            <person name="Mitreva M."/>
            <person name="Wilson R.K."/>
        </authorList>
    </citation>
    <scope>NUCLEOTIDE SEQUENCE [LARGE SCALE GENOMIC DNA]</scope>
    <source>
        <strain evidence="3 4">F0542</strain>
    </source>
</reference>
<dbReference type="HOGENOM" id="CLU_1017931_0_0_11"/>
<evidence type="ECO:0000256" key="1">
    <source>
        <dbReference type="SAM" id="MobiDB-lite"/>
    </source>
</evidence>
<dbReference type="InterPro" id="IPR036465">
    <property type="entry name" value="vWFA_dom_sf"/>
</dbReference>
<dbReference type="Gene3D" id="3.40.50.410">
    <property type="entry name" value="von Willebrand factor, type A domain"/>
    <property type="match status" value="1"/>
</dbReference>
<evidence type="ECO:0000259" key="2">
    <source>
        <dbReference type="PROSITE" id="PS50234"/>
    </source>
</evidence>
<sequence length="273" mass="30619">MTSDDNVIPWPKPDPERSNDRGMVTILLDLSGSMNNELKDEDPSRDARITTRIAALEDGLQRLVSPDNSSSMHSAKSFDGSVEFALGYFPSRHSAGHVDWCQFPNARATSGPFYYGVDITEPPELPTPAGLTPLGEAIIEALSVIERRRVEIRDVERRTITRPSLFVITDGVSTTPELIPEATRQLRAAEDAKRILFFALGTYDASIDRLMELAPRSSYDLHKLSAARLIEFLSTSMTNSINIDSNADADTIYENMNRDYVKWDLVRQSLRRR</sequence>
<evidence type="ECO:0000313" key="3">
    <source>
        <dbReference type="EMBL" id="ERH24646.1"/>
    </source>
</evidence>
<keyword evidence="4" id="KW-1185">Reference proteome</keyword>
<dbReference type="AlphaFoldDB" id="U1QRL2"/>
<feature type="domain" description="VWFA" evidence="2">
    <location>
        <begin position="23"/>
        <end position="241"/>
    </location>
</feature>
<proteinExistence type="predicted"/>
<comment type="caution">
    <text evidence="3">The sequence shown here is derived from an EMBL/GenBank/DDBJ whole genome shotgun (WGS) entry which is preliminary data.</text>
</comment>